<dbReference type="AlphaFoldDB" id="A0A836HAD7"/>
<gene>
    <name evidence="2" type="ORF">LSCM1_05145</name>
</gene>
<dbReference type="KEGG" id="lmat:92515130"/>
<feature type="compositionally biased region" description="Polar residues" evidence="1">
    <location>
        <begin position="83"/>
        <end position="94"/>
    </location>
</feature>
<reference evidence="3" key="2">
    <citation type="journal article" date="2021" name="Sci. Data">
        <title>Chromosome-scale genome sequencing, assembly and annotation of six genomes from subfamily Leishmaniinae.</title>
        <authorList>
            <person name="Almutairi H."/>
            <person name="Urbaniak M.D."/>
            <person name="Bates M.D."/>
            <person name="Jariyapan N."/>
            <person name="Kwakye-Nuako G."/>
            <person name="Thomaz Soccol V."/>
            <person name="Al-Salem W.S."/>
            <person name="Dillon R.J."/>
            <person name="Bates P.A."/>
            <person name="Gatherer D."/>
        </authorList>
    </citation>
    <scope>NUCLEOTIDE SEQUENCE [LARGE SCALE GENOMIC DNA]</scope>
</reference>
<sequence length="499" mass="52923">MSDTGHGYAETGHTLSLPPKRQPSRQSCIVCLPTSRAEVGRAHIHATSPGRIETPHSGEPSVALQRASQVAYGSEAAHPPPQGSKQQAAPTAQGFSKVPSSVLAAPSTPQPAPPRSTELEFGDRSSRLASHVKCVSDANAKAPSASDCPREGGDATPPQSHVTAIIPELDTPSDKSPLPKRVNCLAAAEDDDEYKGGVPAPAIQLLSTKPTAAAVTGAHPTAAQSAVWSYSNSKEPGMYYRDLRRQAESTHSNPLKRELQQSRPRSASAAEGSARQEAPTSSEASSDRCGTHSARSSALPSPPAAAGLDLSQVHAQQKIDEPRVSKLRAAPNSASQHPLAPSHQPMNVATTPTTPRYSTRTSRNSEDPLEMNTPIAERARLISMSTSRGASQASEHARALEGTELLPGLPRLQGRRTNNDTDRSYRTITRFIAHQPEGERPGLEEMLANCVGHENELCSALGEAYSFDYELMKAGCHRRSVLPLLADRPLVGKSAAPSS</sequence>
<dbReference type="Proteomes" id="UP000673552">
    <property type="component" value="Unassembled WGS sequence"/>
</dbReference>
<dbReference type="GeneID" id="92515130"/>
<reference evidence="3" key="1">
    <citation type="journal article" date="2021" name="Microbiol. Resour. Announc.">
        <title>LGAAP: Leishmaniinae Genome Assembly and Annotation Pipeline.</title>
        <authorList>
            <person name="Almutairi H."/>
            <person name="Urbaniak M.D."/>
            <person name="Bates M.D."/>
            <person name="Jariyapan N."/>
            <person name="Kwakye-Nuako G."/>
            <person name="Thomaz-Soccol V."/>
            <person name="Al-Salem W.S."/>
            <person name="Dillon R.J."/>
            <person name="Bates P.A."/>
            <person name="Gatherer D."/>
        </authorList>
    </citation>
    <scope>NUCLEOTIDE SEQUENCE [LARGE SCALE GENOMIC DNA]</scope>
</reference>
<feature type="region of interest" description="Disordered" evidence="1">
    <location>
        <begin position="327"/>
        <end position="372"/>
    </location>
</feature>
<dbReference type="OrthoDB" id="264384at2759"/>
<feature type="region of interest" description="Disordered" evidence="1">
    <location>
        <begin position="246"/>
        <end position="306"/>
    </location>
</feature>
<evidence type="ECO:0000313" key="2">
    <source>
        <dbReference type="EMBL" id="KAG5477843.1"/>
    </source>
</evidence>
<evidence type="ECO:0000256" key="1">
    <source>
        <dbReference type="SAM" id="MobiDB-lite"/>
    </source>
</evidence>
<accession>A0A836HAD7</accession>
<feature type="region of interest" description="Disordered" evidence="1">
    <location>
        <begin position="46"/>
        <end position="124"/>
    </location>
</feature>
<feature type="compositionally biased region" description="Low complexity" evidence="1">
    <location>
        <begin position="293"/>
        <end position="306"/>
    </location>
</feature>
<feature type="region of interest" description="Disordered" evidence="1">
    <location>
        <begin position="385"/>
        <end position="421"/>
    </location>
</feature>
<keyword evidence="3" id="KW-1185">Reference proteome</keyword>
<name>A0A836HAD7_9TRYP</name>
<feature type="compositionally biased region" description="Low complexity" evidence="1">
    <location>
        <begin position="350"/>
        <end position="362"/>
    </location>
</feature>
<comment type="caution">
    <text evidence="2">The sequence shown here is derived from an EMBL/GenBank/DDBJ whole genome shotgun (WGS) entry which is preliminary data.</text>
</comment>
<feature type="region of interest" description="Disordered" evidence="1">
    <location>
        <begin position="140"/>
        <end position="161"/>
    </location>
</feature>
<proteinExistence type="predicted"/>
<organism evidence="2 3">
    <name type="scientific">Leishmania martiniquensis</name>
    <dbReference type="NCBI Taxonomy" id="1580590"/>
    <lineage>
        <taxon>Eukaryota</taxon>
        <taxon>Discoba</taxon>
        <taxon>Euglenozoa</taxon>
        <taxon>Kinetoplastea</taxon>
        <taxon>Metakinetoplastina</taxon>
        <taxon>Trypanosomatida</taxon>
        <taxon>Trypanosomatidae</taxon>
        <taxon>Leishmaniinae</taxon>
        <taxon>Leishmania</taxon>
    </lineage>
</organism>
<dbReference type="RefSeq" id="XP_067178481.1">
    <property type="nucleotide sequence ID" value="XM_067322618.1"/>
</dbReference>
<evidence type="ECO:0000313" key="3">
    <source>
        <dbReference type="Proteomes" id="UP000673552"/>
    </source>
</evidence>
<feature type="region of interest" description="Disordered" evidence="1">
    <location>
        <begin position="1"/>
        <end position="25"/>
    </location>
</feature>
<feature type="compositionally biased region" description="Low complexity" evidence="1">
    <location>
        <begin position="405"/>
        <end position="416"/>
    </location>
</feature>
<dbReference type="EMBL" id="JAFEUZ010000024">
    <property type="protein sequence ID" value="KAG5477843.1"/>
    <property type="molecule type" value="Genomic_DNA"/>
</dbReference>
<protein>
    <submittedName>
        <fullName evidence="2">Uncharacterized protein</fullName>
    </submittedName>
</protein>
<feature type="compositionally biased region" description="Polar residues" evidence="1">
    <location>
        <begin position="385"/>
        <end position="394"/>
    </location>
</feature>